<name>A0A223RVM5_9ACTN</name>
<feature type="region of interest" description="Disordered" evidence="1">
    <location>
        <begin position="1"/>
        <end position="25"/>
    </location>
</feature>
<dbReference type="GO" id="GO:0016787">
    <property type="term" value="F:hydrolase activity"/>
    <property type="evidence" value="ECO:0007669"/>
    <property type="project" value="UniProtKB-KW"/>
</dbReference>
<dbReference type="EMBL" id="CP022752">
    <property type="protein sequence ID" value="ASU79897.1"/>
    <property type="molecule type" value="Genomic_DNA"/>
</dbReference>
<sequence length="310" mass="33758">MGGRAPVKGEEPEPIESSERGNGVEAAVRLHRTGETERPRRRVLLLHGLSNSAAVWNAVSRGWPEDTEVWAADLPWRGGFDATWSLTGDSSRWLRTAMGLVPGGLDLVVAHSLSASLLLDALGNGSLDPAEYAASGPGDVEPCRRRPPGTLFVSPFYRPDPGDFEWESIATSLHDFERTIRDGIRLHAGGRLSDEKSEELGRLMCRKIGPYGWLSFFNLYLNTPWLLTERITSPCRVLVGDSDAAAPPEEGFRLAENLPDASARSLSDCGHFPMIEAPEEFVAVASRFLAELDDTGAPRAVPETLNEVSA</sequence>
<evidence type="ECO:0000259" key="2">
    <source>
        <dbReference type="Pfam" id="PF12697"/>
    </source>
</evidence>
<protein>
    <submittedName>
        <fullName evidence="3">Alpha/beta hydrolase</fullName>
    </submittedName>
</protein>
<dbReference type="PANTHER" id="PTHR43689:SF8">
    <property type="entry name" value="ALPHA_BETA-HYDROLASES SUPERFAMILY PROTEIN"/>
    <property type="match status" value="1"/>
</dbReference>
<dbReference type="Gene3D" id="3.40.50.1820">
    <property type="entry name" value="alpha/beta hydrolase"/>
    <property type="match status" value="1"/>
</dbReference>
<dbReference type="KEGG" id="aey:CDG81_18340"/>
<dbReference type="SUPFAM" id="SSF53474">
    <property type="entry name" value="alpha/beta-Hydrolases"/>
    <property type="match status" value="1"/>
</dbReference>
<evidence type="ECO:0000256" key="1">
    <source>
        <dbReference type="SAM" id="MobiDB-lite"/>
    </source>
</evidence>
<dbReference type="AlphaFoldDB" id="A0A223RVM5"/>
<feature type="domain" description="AB hydrolase-1" evidence="2">
    <location>
        <begin position="43"/>
        <end position="283"/>
    </location>
</feature>
<accession>A0A223RVM5</accession>
<dbReference type="PANTHER" id="PTHR43689">
    <property type="entry name" value="HYDROLASE"/>
    <property type="match status" value="1"/>
</dbReference>
<proteinExistence type="predicted"/>
<keyword evidence="3" id="KW-0378">Hydrolase</keyword>
<reference evidence="3 4" key="1">
    <citation type="submission" date="2017-08" db="EMBL/GenBank/DDBJ databases">
        <title>The complete genome sequence of moderately halophilic actinomycete Actinopolyspora erythraea YIM 90600, the producer of novel erythromycin, novel actinopolysporins A-C and tubercidin.</title>
        <authorList>
            <person name="Yin M."/>
            <person name="Tang S."/>
        </authorList>
    </citation>
    <scope>NUCLEOTIDE SEQUENCE [LARGE SCALE GENOMIC DNA]</scope>
    <source>
        <strain evidence="3 4">YIM 90600</strain>
    </source>
</reference>
<gene>
    <name evidence="3" type="ORF">CDG81_18340</name>
</gene>
<dbReference type="Proteomes" id="UP000215043">
    <property type="component" value="Chromosome"/>
</dbReference>
<evidence type="ECO:0000313" key="3">
    <source>
        <dbReference type="EMBL" id="ASU79897.1"/>
    </source>
</evidence>
<evidence type="ECO:0000313" key="4">
    <source>
        <dbReference type="Proteomes" id="UP000215043"/>
    </source>
</evidence>
<dbReference type="InterPro" id="IPR029058">
    <property type="entry name" value="AB_hydrolase_fold"/>
</dbReference>
<dbReference type="InterPro" id="IPR000073">
    <property type="entry name" value="AB_hydrolase_1"/>
</dbReference>
<dbReference type="Pfam" id="PF12697">
    <property type="entry name" value="Abhydrolase_6"/>
    <property type="match status" value="1"/>
</dbReference>
<organism evidence="3 4">
    <name type="scientific">Actinopolyspora erythraea</name>
    <dbReference type="NCBI Taxonomy" id="414996"/>
    <lineage>
        <taxon>Bacteria</taxon>
        <taxon>Bacillati</taxon>
        <taxon>Actinomycetota</taxon>
        <taxon>Actinomycetes</taxon>
        <taxon>Actinopolysporales</taxon>
        <taxon>Actinopolysporaceae</taxon>
        <taxon>Actinopolyspora</taxon>
    </lineage>
</organism>